<keyword evidence="7 9" id="KW-1133">Transmembrane helix</keyword>
<comment type="subcellular location">
    <subcellularLocation>
        <location evidence="1 9">Cell inner membrane</location>
        <topology evidence="1 9">Single-pass membrane protein</topology>
    </subcellularLocation>
</comment>
<feature type="domain" description="AprE-like long alpha-helical hairpin" evidence="11">
    <location>
        <begin position="108"/>
        <end position="291"/>
    </location>
</feature>
<evidence type="ECO:0000256" key="6">
    <source>
        <dbReference type="ARBA" id="ARBA00022692"/>
    </source>
</evidence>
<protein>
    <recommendedName>
        <fullName evidence="9">Membrane fusion protein (MFP) family protein</fullName>
    </recommendedName>
</protein>
<organism evidence="13 14">
    <name type="scientific">Sneathiella chinensis</name>
    <dbReference type="NCBI Taxonomy" id="349750"/>
    <lineage>
        <taxon>Bacteria</taxon>
        <taxon>Pseudomonadati</taxon>
        <taxon>Pseudomonadota</taxon>
        <taxon>Alphaproteobacteria</taxon>
        <taxon>Sneathiellales</taxon>
        <taxon>Sneathiellaceae</taxon>
        <taxon>Sneathiella</taxon>
    </lineage>
</organism>
<evidence type="ECO:0000313" key="14">
    <source>
        <dbReference type="Proteomes" id="UP001161409"/>
    </source>
</evidence>
<keyword evidence="14" id="KW-1185">Reference proteome</keyword>
<dbReference type="InterPro" id="IPR006144">
    <property type="entry name" value="Secretion_HlyD_CS"/>
</dbReference>
<accession>A0ABQ5U4J6</accession>
<feature type="domain" description="AprE-like beta-barrel" evidence="12">
    <location>
        <begin position="333"/>
        <end position="422"/>
    </location>
</feature>
<evidence type="ECO:0000256" key="9">
    <source>
        <dbReference type="RuleBase" id="RU365093"/>
    </source>
</evidence>
<sequence>MEKQMSNNAEWSDSDFASDVMAAKMQGPNPRSFLLLIGIVAFFISAYIWADNAILDEVTRGDGKVIPSSQVQVIQNLEGGILKELLVREGETVEKGQILLRIDDTGFSARFGEIESNYLNLMGRIARLKAEAEGTGITFPPELIAEGAEISVREQNLYNARQAELQSQIAILRQQAQQRQQEIAEINGRLNQLRSSFALVNEELSITEPLAVKGIVPKVQLLKLKREANDLKGQISASQLALPRAKGALQEANQRIEEKILNFRSIASQELSTARAEFEAIRQTILAARDRVVRTDVRSPVKGTVKDLKISTIGGVVQPGQDIVEIVPIEDSLLVEARIRPSDIAFLRPGQKATVKITAYDYSIYGGLPAELERISADTTVDEQTGDSFYKIIVRTEQNYLKRGDETYPIIPGMVASVDTLTGQKSVLDYILKPILKTRDNALKER</sequence>
<dbReference type="PANTHER" id="PTHR30386:SF26">
    <property type="entry name" value="TRANSPORT PROTEIN COMB"/>
    <property type="match status" value="1"/>
</dbReference>
<feature type="transmembrane region" description="Helical" evidence="9">
    <location>
        <begin position="33"/>
        <end position="50"/>
    </location>
</feature>
<proteinExistence type="inferred from homology"/>
<evidence type="ECO:0000256" key="3">
    <source>
        <dbReference type="ARBA" id="ARBA00022448"/>
    </source>
</evidence>
<evidence type="ECO:0000256" key="1">
    <source>
        <dbReference type="ARBA" id="ARBA00004377"/>
    </source>
</evidence>
<dbReference type="InterPro" id="IPR058982">
    <property type="entry name" value="Beta-barrel_AprE"/>
</dbReference>
<comment type="caution">
    <text evidence="13">The sequence shown here is derived from an EMBL/GenBank/DDBJ whole genome shotgun (WGS) entry which is preliminary data.</text>
</comment>
<evidence type="ECO:0000256" key="7">
    <source>
        <dbReference type="ARBA" id="ARBA00022989"/>
    </source>
</evidence>
<evidence type="ECO:0000259" key="12">
    <source>
        <dbReference type="Pfam" id="PF26002"/>
    </source>
</evidence>
<dbReference type="SUPFAM" id="SSF111369">
    <property type="entry name" value="HlyD-like secretion proteins"/>
    <property type="match status" value="2"/>
</dbReference>
<evidence type="ECO:0000313" key="13">
    <source>
        <dbReference type="EMBL" id="GLQ06189.1"/>
    </source>
</evidence>
<keyword evidence="3 9" id="KW-0813">Transport</keyword>
<dbReference type="PANTHER" id="PTHR30386">
    <property type="entry name" value="MEMBRANE FUSION SUBUNIT OF EMRAB-TOLC MULTIDRUG EFFLUX PUMP"/>
    <property type="match status" value="1"/>
</dbReference>
<evidence type="ECO:0000256" key="4">
    <source>
        <dbReference type="ARBA" id="ARBA00022475"/>
    </source>
</evidence>
<evidence type="ECO:0000259" key="11">
    <source>
        <dbReference type="Pfam" id="PF25994"/>
    </source>
</evidence>
<dbReference type="PRINTS" id="PR01490">
    <property type="entry name" value="RTXTOXIND"/>
</dbReference>
<dbReference type="InterPro" id="IPR010129">
    <property type="entry name" value="T1SS_HlyD"/>
</dbReference>
<evidence type="ECO:0000256" key="5">
    <source>
        <dbReference type="ARBA" id="ARBA00022519"/>
    </source>
</evidence>
<dbReference type="InterPro" id="IPR058781">
    <property type="entry name" value="HH_AprE-like"/>
</dbReference>
<gene>
    <name evidence="13" type="ORF">GCM10007924_14100</name>
</gene>
<name>A0ABQ5U4J6_9PROT</name>
<feature type="coiled-coil region" evidence="10">
    <location>
        <begin position="162"/>
        <end position="196"/>
    </location>
</feature>
<evidence type="ECO:0000256" key="2">
    <source>
        <dbReference type="ARBA" id="ARBA00009477"/>
    </source>
</evidence>
<dbReference type="Proteomes" id="UP001161409">
    <property type="component" value="Unassembled WGS sequence"/>
</dbReference>
<keyword evidence="4 9" id="KW-1003">Cell membrane</keyword>
<dbReference type="PROSITE" id="PS00543">
    <property type="entry name" value="HLYD_FAMILY"/>
    <property type="match status" value="1"/>
</dbReference>
<dbReference type="Pfam" id="PF26002">
    <property type="entry name" value="Beta-barrel_AprE"/>
    <property type="match status" value="1"/>
</dbReference>
<keyword evidence="5 9" id="KW-0997">Cell inner membrane</keyword>
<dbReference type="Pfam" id="PF25994">
    <property type="entry name" value="HH_AprE"/>
    <property type="match status" value="1"/>
</dbReference>
<keyword evidence="6 9" id="KW-0812">Transmembrane</keyword>
<reference evidence="13" key="1">
    <citation type="journal article" date="2014" name="Int. J. Syst. Evol. Microbiol.">
        <title>Complete genome of a new Firmicutes species belonging to the dominant human colonic microbiota ('Ruminococcus bicirculans') reveals two chromosomes and a selective capacity to utilize plant glucans.</title>
        <authorList>
            <consortium name="NISC Comparative Sequencing Program"/>
            <person name="Wegmann U."/>
            <person name="Louis P."/>
            <person name="Goesmann A."/>
            <person name="Henrissat B."/>
            <person name="Duncan S.H."/>
            <person name="Flint H.J."/>
        </authorList>
    </citation>
    <scope>NUCLEOTIDE SEQUENCE</scope>
    <source>
        <strain evidence="13">NBRC 103408</strain>
    </source>
</reference>
<dbReference type="NCBIfam" id="TIGR01843">
    <property type="entry name" value="type_I_hlyD"/>
    <property type="match status" value="1"/>
</dbReference>
<dbReference type="EMBL" id="BSNF01000006">
    <property type="protein sequence ID" value="GLQ06189.1"/>
    <property type="molecule type" value="Genomic_DNA"/>
</dbReference>
<keyword evidence="8 9" id="KW-0472">Membrane</keyword>
<comment type="similarity">
    <text evidence="2 9">Belongs to the membrane fusion protein (MFP) (TC 8.A.1) family.</text>
</comment>
<evidence type="ECO:0000256" key="8">
    <source>
        <dbReference type="ARBA" id="ARBA00023136"/>
    </source>
</evidence>
<dbReference type="Gene3D" id="2.40.30.170">
    <property type="match status" value="1"/>
</dbReference>
<dbReference type="Gene3D" id="2.40.50.100">
    <property type="match status" value="1"/>
</dbReference>
<reference evidence="13" key="2">
    <citation type="submission" date="2023-01" db="EMBL/GenBank/DDBJ databases">
        <title>Draft genome sequence of Sneathiella chinensis strain NBRC 103408.</title>
        <authorList>
            <person name="Sun Q."/>
            <person name="Mori K."/>
        </authorList>
    </citation>
    <scope>NUCLEOTIDE SEQUENCE</scope>
    <source>
        <strain evidence="13">NBRC 103408</strain>
    </source>
</reference>
<dbReference type="InterPro" id="IPR050739">
    <property type="entry name" value="MFP"/>
</dbReference>
<keyword evidence="10" id="KW-0175">Coiled coil</keyword>
<dbReference type="Gene3D" id="1.10.287.470">
    <property type="entry name" value="Helix hairpin bin"/>
    <property type="match status" value="1"/>
</dbReference>
<evidence type="ECO:0000256" key="10">
    <source>
        <dbReference type="SAM" id="Coils"/>
    </source>
</evidence>